<evidence type="ECO:0000313" key="13">
    <source>
        <dbReference type="EMBL" id="CAA6823293.1"/>
    </source>
</evidence>
<protein>
    <recommendedName>
        <fullName evidence="3">non-specific protein-tyrosine kinase</fullName>
        <ecNumber evidence="3">2.7.10.2</ecNumber>
    </recommendedName>
</protein>
<dbReference type="CDD" id="cd05387">
    <property type="entry name" value="BY-kinase"/>
    <property type="match status" value="1"/>
</dbReference>
<keyword evidence="5" id="KW-0547">Nucleotide-binding</keyword>
<evidence type="ECO:0000256" key="9">
    <source>
        <dbReference type="ARBA" id="ARBA00051245"/>
    </source>
</evidence>
<dbReference type="Pfam" id="PF13807">
    <property type="entry name" value="GNVR"/>
    <property type="match status" value="1"/>
</dbReference>
<dbReference type="InterPro" id="IPR027417">
    <property type="entry name" value="P-loop_NTPase"/>
</dbReference>
<keyword evidence="6" id="KW-0418">Kinase</keyword>
<evidence type="ECO:0000256" key="8">
    <source>
        <dbReference type="ARBA" id="ARBA00023137"/>
    </source>
</evidence>
<evidence type="ECO:0000256" key="10">
    <source>
        <dbReference type="SAM" id="Phobius"/>
    </source>
</evidence>
<dbReference type="FunFam" id="3.40.50.300:FF:000527">
    <property type="entry name" value="Tyrosine-protein kinase etk"/>
    <property type="match status" value="1"/>
</dbReference>
<feature type="transmembrane region" description="Helical" evidence="10">
    <location>
        <begin position="488"/>
        <end position="510"/>
    </location>
</feature>
<sequence length="766" mass="88316">MENKTTHSGISLEKIYLSLEKYKWLLISLMLISTLFMFITIYFTPSVYLSKSILEIKSKPKIPNDSKVEREIEILKTFSVNKKALEKIDFSVKYFKSNNYKNIEIYTHSPIKVNTITIYNLNIIDKEIILYPQKDYFTLSIKNSFKDVLFKFFSPQSFIQFDDNQKYHYGKRIKNKFFEVIINKNSEFKEKIKFILCGSNRQVYSDIIQKNLKVQQINPDASLIEISFKDTLPQRGNNYIDALSKSFIDLSIQAKNEQNNKVLTFINEQLNKTKAMLQFSEDKLERYKTTHKMIEPSIQAQKYIEKLSQFEIQLSKNLLKQKLISNLLDFASKNSNLDTIATSLIELNDKSTLQLSNTLQSLQIKESNLKSELTSKHPQLITIRTQMDDIRHKIVYNLKNLRLLILQKNRSLNTEKSSYLSKIETLPKKEKNIVNINRDYQINSNMYNYLLKKKTDSELLVVSTLSDYKIIDKAYANKKAIKPKKTQLMLFAPLIGLLLGIILVIILQILNKKIASRDDLIALTKLPILGLIPELKKKNIQLEVYTDLHSRFTESYRSLRTNIDTKIPNENAKVILITSTVANEGKTTITSNLASIFQMAGHKSIILNLDLRKPTLHDYFDLHNEKGMSTYLTGQHTIQDIIFATKYTNLHVITSGPIPHNPSELILSKRLTELLEVLETRYDYIFIDSAPIGLVSDSIPLMKLANQNILVLRENFSEESFLSSIHNIIKTNELKNIGLVLNRSTSKSNSYGYGYGYGDSDASVNS</sequence>
<dbReference type="EMBL" id="CACVAZ010000163">
    <property type="protein sequence ID" value="CAA6823293.1"/>
    <property type="molecule type" value="Genomic_DNA"/>
</dbReference>
<keyword evidence="7" id="KW-0067">ATP-binding</keyword>
<keyword evidence="10" id="KW-1133">Transmembrane helix</keyword>
<keyword evidence="10" id="KW-0812">Transmembrane</keyword>
<evidence type="ECO:0000256" key="6">
    <source>
        <dbReference type="ARBA" id="ARBA00022777"/>
    </source>
</evidence>
<dbReference type="InterPro" id="IPR050445">
    <property type="entry name" value="Bact_polysacc_biosynth/exp"/>
</dbReference>
<gene>
    <name evidence="13" type="ORF">HELGO_WM22041</name>
</gene>
<reference evidence="13" key="1">
    <citation type="submission" date="2020-01" db="EMBL/GenBank/DDBJ databases">
        <authorList>
            <person name="Meier V. D."/>
            <person name="Meier V D."/>
        </authorList>
    </citation>
    <scope>NUCLEOTIDE SEQUENCE</scope>
    <source>
        <strain evidence="13">HLG_WM_MAG_02</strain>
    </source>
</reference>
<dbReference type="InterPro" id="IPR025669">
    <property type="entry name" value="AAA_dom"/>
</dbReference>
<feature type="domain" description="AAA" evidence="11">
    <location>
        <begin position="573"/>
        <end position="720"/>
    </location>
</feature>
<dbReference type="InterPro" id="IPR005702">
    <property type="entry name" value="Wzc-like_C"/>
</dbReference>
<feature type="domain" description="Tyrosine-protein kinase G-rich" evidence="12">
    <location>
        <begin position="430"/>
        <end position="506"/>
    </location>
</feature>
<dbReference type="InterPro" id="IPR032807">
    <property type="entry name" value="GNVR"/>
</dbReference>
<dbReference type="GO" id="GO:0005886">
    <property type="term" value="C:plasma membrane"/>
    <property type="evidence" value="ECO:0007669"/>
    <property type="project" value="UniProtKB-ARBA"/>
</dbReference>
<dbReference type="SUPFAM" id="SSF52540">
    <property type="entry name" value="P-loop containing nucleoside triphosphate hydrolases"/>
    <property type="match status" value="1"/>
</dbReference>
<dbReference type="EC" id="2.7.10.2" evidence="3"/>
<dbReference type="NCBIfam" id="TIGR01007">
    <property type="entry name" value="eps_fam"/>
    <property type="match status" value="1"/>
</dbReference>
<dbReference type="GO" id="GO:0042802">
    <property type="term" value="F:identical protein binding"/>
    <property type="evidence" value="ECO:0007669"/>
    <property type="project" value="UniProtKB-ARBA"/>
</dbReference>
<comment type="similarity">
    <text evidence="1">Belongs to the CpsD/CapB family.</text>
</comment>
<feature type="transmembrane region" description="Helical" evidence="10">
    <location>
        <begin position="24"/>
        <end position="49"/>
    </location>
</feature>
<evidence type="ECO:0000256" key="2">
    <source>
        <dbReference type="ARBA" id="ARBA00008883"/>
    </source>
</evidence>
<evidence type="ECO:0000259" key="11">
    <source>
        <dbReference type="Pfam" id="PF13614"/>
    </source>
</evidence>
<evidence type="ECO:0000256" key="5">
    <source>
        <dbReference type="ARBA" id="ARBA00022741"/>
    </source>
</evidence>
<dbReference type="PANTHER" id="PTHR32309:SF13">
    <property type="entry name" value="FERRIC ENTEROBACTIN TRANSPORT PROTEIN FEPE"/>
    <property type="match status" value="1"/>
</dbReference>
<comment type="catalytic activity">
    <reaction evidence="9">
        <text>L-tyrosyl-[protein] + ATP = O-phospho-L-tyrosyl-[protein] + ADP + H(+)</text>
        <dbReference type="Rhea" id="RHEA:10596"/>
        <dbReference type="Rhea" id="RHEA-COMP:10136"/>
        <dbReference type="Rhea" id="RHEA-COMP:20101"/>
        <dbReference type="ChEBI" id="CHEBI:15378"/>
        <dbReference type="ChEBI" id="CHEBI:30616"/>
        <dbReference type="ChEBI" id="CHEBI:46858"/>
        <dbReference type="ChEBI" id="CHEBI:61978"/>
        <dbReference type="ChEBI" id="CHEBI:456216"/>
        <dbReference type="EC" id="2.7.10.2"/>
    </reaction>
</comment>
<comment type="similarity">
    <text evidence="2">Belongs to the etk/wzc family.</text>
</comment>
<evidence type="ECO:0000256" key="7">
    <source>
        <dbReference type="ARBA" id="ARBA00022840"/>
    </source>
</evidence>
<dbReference type="Pfam" id="PF13614">
    <property type="entry name" value="AAA_31"/>
    <property type="match status" value="1"/>
</dbReference>
<dbReference type="Gene3D" id="3.40.50.300">
    <property type="entry name" value="P-loop containing nucleotide triphosphate hydrolases"/>
    <property type="match status" value="1"/>
</dbReference>
<dbReference type="AlphaFoldDB" id="A0A6S6U331"/>
<dbReference type="GO" id="GO:0004715">
    <property type="term" value="F:non-membrane spanning protein tyrosine kinase activity"/>
    <property type="evidence" value="ECO:0007669"/>
    <property type="project" value="UniProtKB-EC"/>
</dbReference>
<dbReference type="PANTHER" id="PTHR32309">
    <property type="entry name" value="TYROSINE-PROTEIN KINASE"/>
    <property type="match status" value="1"/>
</dbReference>
<evidence type="ECO:0000256" key="4">
    <source>
        <dbReference type="ARBA" id="ARBA00022679"/>
    </source>
</evidence>
<evidence type="ECO:0000256" key="1">
    <source>
        <dbReference type="ARBA" id="ARBA00007316"/>
    </source>
</evidence>
<evidence type="ECO:0000256" key="3">
    <source>
        <dbReference type="ARBA" id="ARBA00011903"/>
    </source>
</evidence>
<evidence type="ECO:0000259" key="12">
    <source>
        <dbReference type="Pfam" id="PF13807"/>
    </source>
</evidence>
<dbReference type="GO" id="GO:0005524">
    <property type="term" value="F:ATP binding"/>
    <property type="evidence" value="ECO:0007669"/>
    <property type="project" value="UniProtKB-KW"/>
</dbReference>
<accession>A0A6S6U331</accession>
<proteinExistence type="inferred from homology"/>
<keyword evidence="10" id="KW-0472">Membrane</keyword>
<keyword evidence="8" id="KW-0829">Tyrosine-protein kinase</keyword>
<organism evidence="13">
    <name type="scientific">uncultured Sulfurovum sp</name>
    <dbReference type="NCBI Taxonomy" id="269237"/>
    <lineage>
        <taxon>Bacteria</taxon>
        <taxon>Pseudomonadati</taxon>
        <taxon>Campylobacterota</taxon>
        <taxon>Epsilonproteobacteria</taxon>
        <taxon>Campylobacterales</taxon>
        <taxon>Sulfurovaceae</taxon>
        <taxon>Sulfurovum</taxon>
        <taxon>environmental samples</taxon>
    </lineage>
</organism>
<name>A0A6S6U331_9BACT</name>
<keyword evidence="4" id="KW-0808">Transferase</keyword>